<keyword evidence="2" id="KW-1185">Reference proteome</keyword>
<dbReference type="EMBL" id="EQ979710">
    <property type="protein sequence ID" value="EEF25438.1"/>
    <property type="molecule type" value="Genomic_DNA"/>
</dbReference>
<name>B9TFC8_RICCO</name>
<protein>
    <submittedName>
        <fullName evidence="1">Uncharacterized protein</fullName>
    </submittedName>
</protein>
<dbReference type="Proteomes" id="UP000008311">
    <property type="component" value="Unassembled WGS sequence"/>
</dbReference>
<evidence type="ECO:0000313" key="2">
    <source>
        <dbReference type="Proteomes" id="UP000008311"/>
    </source>
</evidence>
<sequence>MHQVMQKQVLAEVKRSLRCVALPCLSYPPPAAVDDSSCLGNQALSAGQCLSAAVSIGRLPLDANAHWPWATQHVLDGNPQHHWFQQNAWREQVFYLPGQTQASIILAGERLAGQIRDSATDKLHLNAYLEASTLLALHVQDASVLNLPSNDLQDKASRP</sequence>
<dbReference type="AlphaFoldDB" id="B9TFC8"/>
<dbReference type="InParanoid" id="B9TFC8"/>
<gene>
    <name evidence="1" type="ORF">RCOM_1917290</name>
</gene>
<accession>B9TFC8</accession>
<reference evidence="2" key="1">
    <citation type="journal article" date="2010" name="Nat. Biotechnol.">
        <title>Draft genome sequence of the oilseed species Ricinus communis.</title>
        <authorList>
            <person name="Chan A.P."/>
            <person name="Crabtree J."/>
            <person name="Zhao Q."/>
            <person name="Lorenzi H."/>
            <person name="Orvis J."/>
            <person name="Puiu D."/>
            <person name="Melake-Berhan A."/>
            <person name="Jones K.M."/>
            <person name="Redman J."/>
            <person name="Chen G."/>
            <person name="Cahoon E.B."/>
            <person name="Gedil M."/>
            <person name="Stanke M."/>
            <person name="Haas B.J."/>
            <person name="Wortman J.R."/>
            <person name="Fraser-Liggett C.M."/>
            <person name="Ravel J."/>
            <person name="Rabinowicz P.D."/>
        </authorList>
    </citation>
    <scope>NUCLEOTIDE SEQUENCE [LARGE SCALE GENOMIC DNA]</scope>
    <source>
        <strain evidence="2">cv. Hale</strain>
    </source>
</reference>
<evidence type="ECO:0000313" key="1">
    <source>
        <dbReference type="EMBL" id="EEF25438.1"/>
    </source>
</evidence>
<proteinExistence type="predicted"/>
<organism evidence="1 2">
    <name type="scientific">Ricinus communis</name>
    <name type="common">Castor bean</name>
    <dbReference type="NCBI Taxonomy" id="3988"/>
    <lineage>
        <taxon>Eukaryota</taxon>
        <taxon>Viridiplantae</taxon>
        <taxon>Streptophyta</taxon>
        <taxon>Embryophyta</taxon>
        <taxon>Tracheophyta</taxon>
        <taxon>Spermatophyta</taxon>
        <taxon>Magnoliopsida</taxon>
        <taxon>eudicotyledons</taxon>
        <taxon>Gunneridae</taxon>
        <taxon>Pentapetalae</taxon>
        <taxon>rosids</taxon>
        <taxon>fabids</taxon>
        <taxon>Malpighiales</taxon>
        <taxon>Euphorbiaceae</taxon>
        <taxon>Acalyphoideae</taxon>
        <taxon>Acalypheae</taxon>
        <taxon>Ricinus</taxon>
    </lineage>
</organism>